<accession>A0A0V0TQ64</accession>
<sequence length="62" mass="7274">MITSGGLKNGTKKKRNHGKHDAEQEKRRVKYFRIRGRHEAEQEKTKFLDLNSVSLGLGYFKR</sequence>
<dbReference type="AlphaFoldDB" id="A0A0V0TQ64"/>
<dbReference type="Proteomes" id="UP000055048">
    <property type="component" value="Unassembled WGS sequence"/>
</dbReference>
<protein>
    <submittedName>
        <fullName evidence="2">Uncharacterized protein</fullName>
    </submittedName>
</protein>
<feature type="region of interest" description="Disordered" evidence="1">
    <location>
        <begin position="1"/>
        <end position="29"/>
    </location>
</feature>
<proteinExistence type="predicted"/>
<evidence type="ECO:0000313" key="3">
    <source>
        <dbReference type="Proteomes" id="UP000055048"/>
    </source>
</evidence>
<name>A0A0V0TQ64_9BILA</name>
<feature type="non-terminal residue" evidence="2">
    <location>
        <position position="62"/>
    </location>
</feature>
<comment type="caution">
    <text evidence="2">The sequence shown here is derived from an EMBL/GenBank/DDBJ whole genome shotgun (WGS) entry which is preliminary data.</text>
</comment>
<evidence type="ECO:0000313" key="2">
    <source>
        <dbReference type="EMBL" id="KRX41163.1"/>
    </source>
</evidence>
<reference evidence="2 3" key="1">
    <citation type="submission" date="2015-01" db="EMBL/GenBank/DDBJ databases">
        <title>Evolution of Trichinella species and genotypes.</title>
        <authorList>
            <person name="Korhonen P.K."/>
            <person name="Edoardo P."/>
            <person name="Giuseppe L.R."/>
            <person name="Gasser R.B."/>
        </authorList>
    </citation>
    <scope>NUCLEOTIDE SEQUENCE [LARGE SCALE GENOMIC DNA]</scope>
    <source>
        <strain evidence="2">ISS417</strain>
    </source>
</reference>
<evidence type="ECO:0000256" key="1">
    <source>
        <dbReference type="SAM" id="MobiDB-lite"/>
    </source>
</evidence>
<gene>
    <name evidence="2" type="ORF">T05_7519</name>
</gene>
<dbReference type="EMBL" id="JYDJ01000179">
    <property type="protein sequence ID" value="KRX41163.1"/>
    <property type="molecule type" value="Genomic_DNA"/>
</dbReference>
<keyword evidence="3" id="KW-1185">Reference proteome</keyword>
<organism evidence="2 3">
    <name type="scientific">Trichinella murrelli</name>
    <dbReference type="NCBI Taxonomy" id="144512"/>
    <lineage>
        <taxon>Eukaryota</taxon>
        <taxon>Metazoa</taxon>
        <taxon>Ecdysozoa</taxon>
        <taxon>Nematoda</taxon>
        <taxon>Enoplea</taxon>
        <taxon>Dorylaimia</taxon>
        <taxon>Trichinellida</taxon>
        <taxon>Trichinellidae</taxon>
        <taxon>Trichinella</taxon>
    </lineage>
</organism>